<accession>A0A9P9A086</accession>
<proteinExistence type="predicted"/>
<evidence type="ECO:0000313" key="2">
    <source>
        <dbReference type="Proteomes" id="UP000758603"/>
    </source>
</evidence>
<keyword evidence="2" id="KW-1185">Reference proteome</keyword>
<gene>
    <name evidence="1" type="ORF">BKA67DRAFT_534760</name>
</gene>
<dbReference type="Proteomes" id="UP000758603">
    <property type="component" value="Unassembled WGS sequence"/>
</dbReference>
<organism evidence="1 2">
    <name type="scientific">Truncatella angustata</name>
    <dbReference type="NCBI Taxonomy" id="152316"/>
    <lineage>
        <taxon>Eukaryota</taxon>
        <taxon>Fungi</taxon>
        <taxon>Dikarya</taxon>
        <taxon>Ascomycota</taxon>
        <taxon>Pezizomycotina</taxon>
        <taxon>Sordariomycetes</taxon>
        <taxon>Xylariomycetidae</taxon>
        <taxon>Amphisphaeriales</taxon>
        <taxon>Sporocadaceae</taxon>
        <taxon>Truncatella</taxon>
    </lineage>
</organism>
<evidence type="ECO:0000313" key="1">
    <source>
        <dbReference type="EMBL" id="KAH6655855.1"/>
    </source>
</evidence>
<dbReference type="AlphaFoldDB" id="A0A9P9A086"/>
<dbReference type="EMBL" id="JAGPXC010000003">
    <property type="protein sequence ID" value="KAH6655855.1"/>
    <property type="molecule type" value="Genomic_DNA"/>
</dbReference>
<name>A0A9P9A086_9PEZI</name>
<dbReference type="RefSeq" id="XP_045960120.1">
    <property type="nucleotide sequence ID" value="XM_046099912.1"/>
</dbReference>
<sequence>MSATLSSNGSESLFQQFGGRGNIGEHSFREFWHELARKHSQTDLTKIADKFIAFKGVVDSIQRPVNDMCWLDVVEYSDLRSLVVKKLRGYHAEASKRYHFQSSHYGLQPCTLLGRNVGQYQDLIGFGILRVKFSLVANLSQHFLALNLPTGEVYDSEKRDQLLVLLLFGGNNSVYGILIAKTYGVKYEMIH</sequence>
<protein>
    <submittedName>
        <fullName evidence="1">Uncharacterized protein</fullName>
    </submittedName>
</protein>
<comment type="caution">
    <text evidence="1">The sequence shown here is derived from an EMBL/GenBank/DDBJ whole genome shotgun (WGS) entry which is preliminary data.</text>
</comment>
<dbReference type="GeneID" id="70128804"/>
<reference evidence="1" key="1">
    <citation type="journal article" date="2021" name="Nat. Commun.">
        <title>Genetic determinants of endophytism in the Arabidopsis root mycobiome.</title>
        <authorList>
            <person name="Mesny F."/>
            <person name="Miyauchi S."/>
            <person name="Thiergart T."/>
            <person name="Pickel B."/>
            <person name="Atanasova L."/>
            <person name="Karlsson M."/>
            <person name="Huettel B."/>
            <person name="Barry K.W."/>
            <person name="Haridas S."/>
            <person name="Chen C."/>
            <person name="Bauer D."/>
            <person name="Andreopoulos W."/>
            <person name="Pangilinan J."/>
            <person name="LaButti K."/>
            <person name="Riley R."/>
            <person name="Lipzen A."/>
            <person name="Clum A."/>
            <person name="Drula E."/>
            <person name="Henrissat B."/>
            <person name="Kohler A."/>
            <person name="Grigoriev I.V."/>
            <person name="Martin F.M."/>
            <person name="Hacquard S."/>
        </authorList>
    </citation>
    <scope>NUCLEOTIDE SEQUENCE</scope>
    <source>
        <strain evidence="1">MPI-SDFR-AT-0073</strain>
    </source>
</reference>